<organism evidence="2 3">
    <name type="scientific">Humicola insolens</name>
    <name type="common">Soft-rot fungus</name>
    <dbReference type="NCBI Taxonomy" id="85995"/>
    <lineage>
        <taxon>Eukaryota</taxon>
        <taxon>Fungi</taxon>
        <taxon>Dikarya</taxon>
        <taxon>Ascomycota</taxon>
        <taxon>Pezizomycotina</taxon>
        <taxon>Sordariomycetes</taxon>
        <taxon>Sordariomycetidae</taxon>
        <taxon>Sordariales</taxon>
        <taxon>Chaetomiaceae</taxon>
        <taxon>Mycothermus</taxon>
    </lineage>
</organism>
<evidence type="ECO:0000256" key="1">
    <source>
        <dbReference type="SAM" id="MobiDB-lite"/>
    </source>
</evidence>
<evidence type="ECO:0000313" key="3">
    <source>
        <dbReference type="Proteomes" id="UP001583172"/>
    </source>
</evidence>
<proteinExistence type="predicted"/>
<reference evidence="2 3" key="1">
    <citation type="journal article" date="2024" name="Commun. Biol.">
        <title>Comparative genomic analysis of thermophilic fungi reveals convergent evolutionary adaptations and gene losses.</title>
        <authorList>
            <person name="Steindorff A.S."/>
            <person name="Aguilar-Pontes M.V."/>
            <person name="Robinson A.J."/>
            <person name="Andreopoulos B."/>
            <person name="LaButti K."/>
            <person name="Kuo A."/>
            <person name="Mondo S."/>
            <person name="Riley R."/>
            <person name="Otillar R."/>
            <person name="Haridas S."/>
            <person name="Lipzen A."/>
            <person name="Grimwood J."/>
            <person name="Schmutz J."/>
            <person name="Clum A."/>
            <person name="Reid I.D."/>
            <person name="Moisan M.C."/>
            <person name="Butler G."/>
            <person name="Nguyen T.T.M."/>
            <person name="Dewar K."/>
            <person name="Conant G."/>
            <person name="Drula E."/>
            <person name="Henrissat B."/>
            <person name="Hansel C."/>
            <person name="Singer S."/>
            <person name="Hutchinson M.I."/>
            <person name="de Vries R.P."/>
            <person name="Natvig D.O."/>
            <person name="Powell A.J."/>
            <person name="Tsang A."/>
            <person name="Grigoriev I.V."/>
        </authorList>
    </citation>
    <scope>NUCLEOTIDE SEQUENCE [LARGE SCALE GENOMIC DNA]</scope>
    <source>
        <strain evidence="2 3">CBS 620.91</strain>
    </source>
</reference>
<gene>
    <name evidence="2" type="ORF">VTJ49DRAFT_5918</name>
</gene>
<evidence type="ECO:0000313" key="2">
    <source>
        <dbReference type="EMBL" id="KAL1842145.1"/>
    </source>
</evidence>
<dbReference type="EMBL" id="JAZGSY010000052">
    <property type="protein sequence ID" value="KAL1842145.1"/>
    <property type="molecule type" value="Genomic_DNA"/>
</dbReference>
<protein>
    <submittedName>
        <fullName evidence="2">Uncharacterized protein</fullName>
    </submittedName>
</protein>
<dbReference type="Proteomes" id="UP001583172">
    <property type="component" value="Unassembled WGS sequence"/>
</dbReference>
<feature type="region of interest" description="Disordered" evidence="1">
    <location>
        <begin position="1"/>
        <end position="21"/>
    </location>
</feature>
<feature type="region of interest" description="Disordered" evidence="1">
    <location>
        <begin position="39"/>
        <end position="136"/>
    </location>
</feature>
<sequence length="136" mass="14847">MAAPPLRRWPTGTSTPPATARWVSGESFFPILLNNNKRQESALRQFHPRPIPHQLTPANHPTTPPDRSNPNKKHTKTEPTTSSPKTTSATSRPSPACRPRRPTTASTASAAPPSCPCSKRSCRATSGPRPRRTRPT</sequence>
<keyword evidence="3" id="KW-1185">Reference proteome</keyword>
<feature type="compositionally biased region" description="Low complexity" evidence="1">
    <location>
        <begin position="78"/>
        <end position="119"/>
    </location>
</feature>
<feature type="compositionally biased region" description="Polar residues" evidence="1">
    <location>
        <begin position="56"/>
        <end position="68"/>
    </location>
</feature>
<accession>A0ABR3VJS3</accession>
<name>A0ABR3VJS3_HUMIN</name>
<comment type="caution">
    <text evidence="2">The sequence shown here is derived from an EMBL/GenBank/DDBJ whole genome shotgun (WGS) entry which is preliminary data.</text>
</comment>